<dbReference type="Proteomes" id="UP001597188">
    <property type="component" value="Unassembled WGS sequence"/>
</dbReference>
<evidence type="ECO:0008006" key="3">
    <source>
        <dbReference type="Google" id="ProtNLM"/>
    </source>
</evidence>
<comment type="caution">
    <text evidence="1">The sequence shown here is derived from an EMBL/GenBank/DDBJ whole genome shotgun (WGS) entry which is preliminary data.</text>
</comment>
<evidence type="ECO:0000313" key="2">
    <source>
        <dbReference type="Proteomes" id="UP001597188"/>
    </source>
</evidence>
<name>A0ABW4C1F0_9LACO</name>
<sequence length="176" mass="20265">MTFGGISIGLVLGISLIGLSSQVVRAKTVNYGSLTPTQRARSYMKLSVGKQDRRYALNKVMLPISVKLKNTTNQAYRYYFTQLYVDSHGLDGEISFYRVHGPHKHVTVQAHSTKTVKKAFYENDQYLLGWVVPGSGHYTYLKYGKYSGYYVELFKNNKLNFKRLTNRTNKYYVYGR</sequence>
<keyword evidence="2" id="KW-1185">Reference proteome</keyword>
<dbReference type="EMBL" id="JBHTOJ010000037">
    <property type="protein sequence ID" value="MFD1421311.1"/>
    <property type="molecule type" value="Genomic_DNA"/>
</dbReference>
<gene>
    <name evidence="1" type="ORF">ACFQ5L_10210</name>
</gene>
<proteinExistence type="predicted"/>
<reference evidence="2" key="1">
    <citation type="journal article" date="2019" name="Int. J. Syst. Evol. Microbiol.">
        <title>The Global Catalogue of Microorganisms (GCM) 10K type strain sequencing project: providing services to taxonomists for standard genome sequencing and annotation.</title>
        <authorList>
            <consortium name="The Broad Institute Genomics Platform"/>
            <consortium name="The Broad Institute Genome Sequencing Center for Infectious Disease"/>
            <person name="Wu L."/>
            <person name="Ma J."/>
        </authorList>
    </citation>
    <scope>NUCLEOTIDE SEQUENCE [LARGE SCALE GENOMIC DNA]</scope>
    <source>
        <strain evidence="2">CCM 8931</strain>
    </source>
</reference>
<organism evidence="1 2">
    <name type="scientific">Lactiplantibacillus songbeiensis</name>
    <dbReference type="NCBI Taxonomy" id="2559920"/>
    <lineage>
        <taxon>Bacteria</taxon>
        <taxon>Bacillati</taxon>
        <taxon>Bacillota</taxon>
        <taxon>Bacilli</taxon>
        <taxon>Lactobacillales</taxon>
        <taxon>Lactobacillaceae</taxon>
        <taxon>Lactiplantibacillus</taxon>
    </lineage>
</organism>
<accession>A0ABW4C1F0</accession>
<evidence type="ECO:0000313" key="1">
    <source>
        <dbReference type="EMBL" id="MFD1421311.1"/>
    </source>
</evidence>
<dbReference type="RefSeq" id="WP_137636220.1">
    <property type="nucleotide sequence ID" value="NZ_BJDL01000036.1"/>
</dbReference>
<protein>
    <recommendedName>
        <fullName evidence="3">DUF4352 domain-containing protein</fullName>
    </recommendedName>
</protein>